<evidence type="ECO:0000313" key="2">
    <source>
        <dbReference type="EMBL" id="SDL28627.1"/>
    </source>
</evidence>
<feature type="transmembrane region" description="Helical" evidence="1">
    <location>
        <begin position="34"/>
        <end position="57"/>
    </location>
</feature>
<keyword evidence="1" id="KW-0812">Transmembrane</keyword>
<dbReference type="Proteomes" id="UP000199382">
    <property type="component" value="Unassembled WGS sequence"/>
</dbReference>
<dbReference type="AlphaFoldDB" id="A0A1G9ITU9"/>
<protein>
    <submittedName>
        <fullName evidence="2">Uncharacterized protein</fullName>
    </submittedName>
</protein>
<reference evidence="2 3" key="1">
    <citation type="submission" date="2016-10" db="EMBL/GenBank/DDBJ databases">
        <authorList>
            <person name="de Groot N.N."/>
        </authorList>
    </citation>
    <scope>NUCLEOTIDE SEQUENCE [LARGE SCALE GENOMIC DNA]</scope>
    <source>
        <strain evidence="2 3">DSM 25294</strain>
    </source>
</reference>
<proteinExistence type="predicted"/>
<organism evidence="2 3">
    <name type="scientific">Aliiruegeria lutimaris</name>
    <dbReference type="NCBI Taxonomy" id="571298"/>
    <lineage>
        <taxon>Bacteria</taxon>
        <taxon>Pseudomonadati</taxon>
        <taxon>Pseudomonadota</taxon>
        <taxon>Alphaproteobacteria</taxon>
        <taxon>Rhodobacterales</taxon>
        <taxon>Roseobacteraceae</taxon>
        <taxon>Aliiruegeria</taxon>
    </lineage>
</organism>
<evidence type="ECO:0000256" key="1">
    <source>
        <dbReference type="SAM" id="Phobius"/>
    </source>
</evidence>
<name>A0A1G9ITU9_9RHOB</name>
<keyword evidence="1" id="KW-0472">Membrane</keyword>
<dbReference type="RefSeq" id="WP_212635142.1">
    <property type="nucleotide sequence ID" value="NZ_FNEK01000076.1"/>
</dbReference>
<evidence type="ECO:0000313" key="3">
    <source>
        <dbReference type="Proteomes" id="UP000199382"/>
    </source>
</evidence>
<keyword evidence="3" id="KW-1185">Reference proteome</keyword>
<keyword evidence="1" id="KW-1133">Transmembrane helix</keyword>
<gene>
    <name evidence="2" type="ORF">SAMN04488026_107621</name>
</gene>
<dbReference type="EMBL" id="FNEK01000076">
    <property type="protein sequence ID" value="SDL28627.1"/>
    <property type="molecule type" value="Genomic_DNA"/>
</dbReference>
<accession>A0A1G9ITU9</accession>
<sequence length="145" mass="16066">MVDIDTNPPTRESPLIGSTRKYVMTSSMDMMRVFVVYAPFRAYLIAGSVLLAGTLLLGMRYLLMVGFGDPARTYTPSLILAGILAGLGFLIVGLGIIGELQAVNRRILEELRLNQRRKVVLEGKVMAQVTYQTAKRPEELESCEK</sequence>
<dbReference type="STRING" id="571298.SAMN04488026_107621"/>
<feature type="transmembrane region" description="Helical" evidence="1">
    <location>
        <begin position="77"/>
        <end position="97"/>
    </location>
</feature>